<dbReference type="InterPro" id="IPR003018">
    <property type="entry name" value="GAF"/>
</dbReference>
<evidence type="ECO:0000313" key="5">
    <source>
        <dbReference type="EMBL" id="BBO71779.1"/>
    </source>
</evidence>
<dbReference type="OrthoDB" id="9808844at2"/>
<gene>
    <name evidence="5" type="ORF">DSCA_57090</name>
</gene>
<comment type="catalytic activity">
    <reaction evidence="1">
        <text>ATP + protein L-histidine = ADP + protein N-phospho-L-histidine.</text>
        <dbReference type="EC" id="2.7.13.3"/>
    </reaction>
</comment>
<dbReference type="Pfam" id="PF00512">
    <property type="entry name" value="HisKA"/>
    <property type="match status" value="1"/>
</dbReference>
<dbReference type="InterPro" id="IPR036890">
    <property type="entry name" value="HATPase_C_sf"/>
</dbReference>
<dbReference type="SUPFAM" id="SSF55874">
    <property type="entry name" value="ATPase domain of HSP90 chaperone/DNA topoisomerase II/histidine kinase"/>
    <property type="match status" value="1"/>
</dbReference>
<name>A0A5K7YUS6_9BACT</name>
<keyword evidence="6" id="KW-1185">Reference proteome</keyword>
<dbReference type="Pfam" id="PF02518">
    <property type="entry name" value="HATPase_c"/>
    <property type="match status" value="1"/>
</dbReference>
<evidence type="ECO:0000256" key="1">
    <source>
        <dbReference type="ARBA" id="ARBA00000085"/>
    </source>
</evidence>
<dbReference type="SUPFAM" id="SSF55781">
    <property type="entry name" value="GAF domain-like"/>
    <property type="match status" value="1"/>
</dbReference>
<dbReference type="InterPro" id="IPR004358">
    <property type="entry name" value="Sig_transdc_His_kin-like_C"/>
</dbReference>
<dbReference type="AlphaFoldDB" id="A0A5K7YUS6"/>
<sequence>MISSTPYESYFHVFRDIIRSMHSSNSLQEVLDVVVTKSAGVLNAKGALLRILNEDTDRFEVRAACGLGENYLSKGPVTTEKVLSDPSELHRVKIISDLWHAPRVEYPQEAWDEGIRMMVDVPLAVKDRMLGLIRIYLDHSRDFSEDELDFMLTIAEQCACIIERVQLMENQKKHFNHLATRMDKMSSLGRMAAGIAHEINNPLAGILLYSSNMRKKVPPRGGLVEGFDIIIKETQRCKVIIQGLLDFARDTEPQRVPANVNHIVESALGIVENEYHLQHVDIGLALAKDMVTTLLDENQIEQVVINLLLNALHAVDEYGKVAVRTGVDDDAGKIVVEVVDNGCGITPSDRKKIFEPFFSTRSNGTGLGLAISYGIVQNHQGDIQAFSEPEKGTRFVITFPIRTDTAAGRVFP</sequence>
<dbReference type="GO" id="GO:0000155">
    <property type="term" value="F:phosphorelay sensor kinase activity"/>
    <property type="evidence" value="ECO:0007669"/>
    <property type="project" value="InterPro"/>
</dbReference>
<organism evidence="5 6">
    <name type="scientific">Desulfosarcina alkanivorans</name>
    <dbReference type="NCBI Taxonomy" id="571177"/>
    <lineage>
        <taxon>Bacteria</taxon>
        <taxon>Pseudomonadati</taxon>
        <taxon>Thermodesulfobacteriota</taxon>
        <taxon>Desulfobacteria</taxon>
        <taxon>Desulfobacterales</taxon>
        <taxon>Desulfosarcinaceae</taxon>
        <taxon>Desulfosarcina</taxon>
    </lineage>
</organism>
<protein>
    <recommendedName>
        <fullName evidence="2">histidine kinase</fullName>
        <ecNumber evidence="2">2.7.13.3</ecNumber>
    </recommendedName>
</protein>
<dbReference type="InterPro" id="IPR029016">
    <property type="entry name" value="GAF-like_dom_sf"/>
</dbReference>
<dbReference type="InterPro" id="IPR005467">
    <property type="entry name" value="His_kinase_dom"/>
</dbReference>
<dbReference type="InterPro" id="IPR003661">
    <property type="entry name" value="HisK_dim/P_dom"/>
</dbReference>
<feature type="domain" description="Histidine kinase" evidence="4">
    <location>
        <begin position="194"/>
        <end position="403"/>
    </location>
</feature>
<dbReference type="SMART" id="SM00065">
    <property type="entry name" value="GAF"/>
    <property type="match status" value="1"/>
</dbReference>
<accession>A0A5K7YUS6</accession>
<dbReference type="PANTHER" id="PTHR43065">
    <property type="entry name" value="SENSOR HISTIDINE KINASE"/>
    <property type="match status" value="1"/>
</dbReference>
<dbReference type="CDD" id="cd00082">
    <property type="entry name" value="HisKA"/>
    <property type="match status" value="1"/>
</dbReference>
<dbReference type="KEGG" id="dalk:DSCA_57090"/>
<dbReference type="InterPro" id="IPR003594">
    <property type="entry name" value="HATPase_dom"/>
</dbReference>
<proteinExistence type="predicted"/>
<dbReference type="PRINTS" id="PR00344">
    <property type="entry name" value="BCTRLSENSOR"/>
</dbReference>
<dbReference type="SMART" id="SM00387">
    <property type="entry name" value="HATPase_c"/>
    <property type="match status" value="1"/>
</dbReference>
<dbReference type="EMBL" id="AP021874">
    <property type="protein sequence ID" value="BBO71779.1"/>
    <property type="molecule type" value="Genomic_DNA"/>
</dbReference>
<dbReference type="Gene3D" id="3.30.450.40">
    <property type="match status" value="1"/>
</dbReference>
<dbReference type="Pfam" id="PF13492">
    <property type="entry name" value="GAF_3"/>
    <property type="match status" value="1"/>
</dbReference>
<dbReference type="PROSITE" id="PS50109">
    <property type="entry name" value="HIS_KIN"/>
    <property type="match status" value="1"/>
</dbReference>
<dbReference type="InterPro" id="IPR036097">
    <property type="entry name" value="HisK_dim/P_sf"/>
</dbReference>
<reference evidence="5 6" key="1">
    <citation type="submission" date="2019-11" db="EMBL/GenBank/DDBJ databases">
        <title>Comparative genomics of hydrocarbon-degrading Desulfosarcina strains.</title>
        <authorList>
            <person name="Watanabe M."/>
            <person name="Kojima H."/>
            <person name="Fukui M."/>
        </authorList>
    </citation>
    <scope>NUCLEOTIDE SEQUENCE [LARGE SCALE GENOMIC DNA]</scope>
    <source>
        <strain evidence="5 6">PL12</strain>
    </source>
</reference>
<keyword evidence="3" id="KW-0597">Phosphoprotein</keyword>
<evidence type="ECO:0000256" key="3">
    <source>
        <dbReference type="ARBA" id="ARBA00022553"/>
    </source>
</evidence>
<dbReference type="RefSeq" id="WP_155319564.1">
    <property type="nucleotide sequence ID" value="NZ_AP021874.1"/>
</dbReference>
<evidence type="ECO:0000313" key="6">
    <source>
        <dbReference type="Proteomes" id="UP000427906"/>
    </source>
</evidence>
<dbReference type="Gene3D" id="1.10.287.130">
    <property type="match status" value="1"/>
</dbReference>
<dbReference type="SMART" id="SM00388">
    <property type="entry name" value="HisKA"/>
    <property type="match status" value="1"/>
</dbReference>
<dbReference type="Gene3D" id="3.30.565.10">
    <property type="entry name" value="Histidine kinase-like ATPase, C-terminal domain"/>
    <property type="match status" value="1"/>
</dbReference>
<evidence type="ECO:0000256" key="2">
    <source>
        <dbReference type="ARBA" id="ARBA00012438"/>
    </source>
</evidence>
<evidence type="ECO:0000259" key="4">
    <source>
        <dbReference type="PROSITE" id="PS50109"/>
    </source>
</evidence>
<dbReference type="SUPFAM" id="SSF47384">
    <property type="entry name" value="Homodimeric domain of signal transducing histidine kinase"/>
    <property type="match status" value="1"/>
</dbReference>
<dbReference type="Proteomes" id="UP000427906">
    <property type="component" value="Chromosome"/>
</dbReference>
<dbReference type="EC" id="2.7.13.3" evidence="2"/>
<dbReference type="PANTHER" id="PTHR43065:SF42">
    <property type="entry name" value="TWO-COMPONENT SENSOR PPRA"/>
    <property type="match status" value="1"/>
</dbReference>